<protein>
    <recommendedName>
        <fullName evidence="3">PIN domain-containing protein</fullName>
    </recommendedName>
</protein>
<organism evidence="1 2">
    <name type="scientific">Pseudonocardia eucalypti</name>
    <dbReference type="NCBI Taxonomy" id="648755"/>
    <lineage>
        <taxon>Bacteria</taxon>
        <taxon>Bacillati</taxon>
        <taxon>Actinomycetota</taxon>
        <taxon>Actinomycetes</taxon>
        <taxon>Pseudonocardiales</taxon>
        <taxon>Pseudonocardiaceae</taxon>
        <taxon>Pseudonocardia</taxon>
    </lineage>
</organism>
<dbReference type="SUPFAM" id="SSF88723">
    <property type="entry name" value="PIN domain-like"/>
    <property type="match status" value="1"/>
</dbReference>
<dbReference type="InterPro" id="IPR029060">
    <property type="entry name" value="PIN-like_dom_sf"/>
</dbReference>
<dbReference type="Proteomes" id="UP001428817">
    <property type="component" value="Unassembled WGS sequence"/>
</dbReference>
<keyword evidence="2" id="KW-1185">Reference proteome</keyword>
<accession>A0ABP9PF70</accession>
<evidence type="ECO:0000313" key="2">
    <source>
        <dbReference type="Proteomes" id="UP001428817"/>
    </source>
</evidence>
<proteinExistence type="predicted"/>
<evidence type="ECO:0000313" key="1">
    <source>
        <dbReference type="EMBL" id="GAA5145198.1"/>
    </source>
</evidence>
<comment type="caution">
    <text evidence="1">The sequence shown here is derived from an EMBL/GenBank/DDBJ whole genome shotgun (WGS) entry which is preliminary data.</text>
</comment>
<reference evidence="2" key="1">
    <citation type="journal article" date="2019" name="Int. J. Syst. Evol. Microbiol.">
        <title>The Global Catalogue of Microorganisms (GCM) 10K type strain sequencing project: providing services to taxonomists for standard genome sequencing and annotation.</title>
        <authorList>
            <consortium name="The Broad Institute Genomics Platform"/>
            <consortium name="The Broad Institute Genome Sequencing Center for Infectious Disease"/>
            <person name="Wu L."/>
            <person name="Ma J."/>
        </authorList>
    </citation>
    <scope>NUCLEOTIDE SEQUENCE [LARGE SCALE GENOMIC DNA]</scope>
    <source>
        <strain evidence="2">JCM 18303</strain>
    </source>
</reference>
<evidence type="ECO:0008006" key="3">
    <source>
        <dbReference type="Google" id="ProtNLM"/>
    </source>
</evidence>
<dbReference type="EMBL" id="BAABJP010000001">
    <property type="protein sequence ID" value="GAA5145198.1"/>
    <property type="molecule type" value="Genomic_DNA"/>
</dbReference>
<dbReference type="RefSeq" id="WP_185058556.1">
    <property type="nucleotide sequence ID" value="NZ_BAABJP010000001.1"/>
</dbReference>
<sequence>MNLVLDAGALIALERRDRKVAGLIELARRADAGLVTSAPVLGQVWRHGGRQVALARLMPLLDVRAAGIAEARAAGRLLGRSDTADVVDALLALVAVPGDQILTGDPDDLRLLAESREIPVTVVAV</sequence>
<gene>
    <name evidence="1" type="ORF">GCM10023321_02720</name>
</gene>
<name>A0ABP9PF70_9PSEU</name>